<keyword evidence="5 7" id="KW-0539">Nucleus</keyword>
<comment type="function">
    <text evidence="7">Aux/IAA proteins are short-lived transcriptional factors that function as repressors of early auxin response genes at low auxin concentrations.</text>
</comment>
<evidence type="ECO:0000256" key="6">
    <source>
        <dbReference type="ARBA" id="ARBA00023294"/>
    </source>
</evidence>
<dbReference type="Gene3D" id="3.10.20.90">
    <property type="entry name" value="Phosphatidylinositol 3-kinase Catalytic Subunit, Chain A, domain 1"/>
    <property type="match status" value="1"/>
</dbReference>
<dbReference type="EMBL" id="JAAGAX010000013">
    <property type="protein sequence ID" value="KAF2294076.1"/>
    <property type="molecule type" value="Genomic_DNA"/>
</dbReference>
<proteinExistence type="inferred from homology"/>
<evidence type="ECO:0000313" key="10">
    <source>
        <dbReference type="EMBL" id="KAF2294076.1"/>
    </source>
</evidence>
<reference evidence="10 11" key="1">
    <citation type="journal article" date="2020" name="Mol. Plant">
        <title>The Chromosome-Based Rubber Tree Genome Provides New Insights into Spurge Genome Evolution and Rubber Biosynthesis.</title>
        <authorList>
            <person name="Liu J."/>
            <person name="Shi C."/>
            <person name="Shi C.C."/>
            <person name="Li W."/>
            <person name="Zhang Q.J."/>
            <person name="Zhang Y."/>
            <person name="Li K."/>
            <person name="Lu H.F."/>
            <person name="Shi C."/>
            <person name="Zhu S.T."/>
            <person name="Xiao Z.Y."/>
            <person name="Nan H."/>
            <person name="Yue Y."/>
            <person name="Zhu X.G."/>
            <person name="Wu Y."/>
            <person name="Hong X.N."/>
            <person name="Fan G.Y."/>
            <person name="Tong Y."/>
            <person name="Zhang D."/>
            <person name="Mao C.L."/>
            <person name="Liu Y.L."/>
            <person name="Hao S.J."/>
            <person name="Liu W.Q."/>
            <person name="Lv M.Q."/>
            <person name="Zhang H.B."/>
            <person name="Liu Y."/>
            <person name="Hu-Tang G.R."/>
            <person name="Wang J.P."/>
            <person name="Wang J.H."/>
            <person name="Sun Y.H."/>
            <person name="Ni S.B."/>
            <person name="Chen W.B."/>
            <person name="Zhang X.C."/>
            <person name="Jiao Y.N."/>
            <person name="Eichler E.E."/>
            <person name="Li G.H."/>
            <person name="Liu X."/>
            <person name="Gao L.Z."/>
        </authorList>
    </citation>
    <scope>NUCLEOTIDE SEQUENCE [LARGE SCALE GENOMIC DNA]</scope>
    <source>
        <strain evidence="11">cv. GT1</strain>
        <tissue evidence="10">Leaf</tissue>
    </source>
</reference>
<name>A0A6A6L197_HEVBR</name>
<keyword evidence="11" id="KW-1185">Reference proteome</keyword>
<dbReference type="PANTHER" id="PTHR11697">
    <property type="entry name" value="GENERAL TRANSCRIPTION FACTOR 2-RELATED ZINC FINGER PROTEIN"/>
    <property type="match status" value="1"/>
</dbReference>
<accession>A0A6A6L197</accession>
<gene>
    <name evidence="10" type="ORF">GH714_007314</name>
</gene>
<keyword evidence="4 7" id="KW-0804">Transcription</keyword>
<dbReference type="InterPro" id="IPR025398">
    <property type="entry name" value="DUF4371"/>
</dbReference>
<dbReference type="Pfam" id="PF02309">
    <property type="entry name" value="AUX_IAA"/>
    <property type="match status" value="1"/>
</dbReference>
<dbReference type="Pfam" id="PF14291">
    <property type="entry name" value="DUF4371"/>
    <property type="match status" value="1"/>
</dbReference>
<feature type="region of interest" description="Disordered" evidence="8">
    <location>
        <begin position="724"/>
        <end position="746"/>
    </location>
</feature>
<dbReference type="PANTHER" id="PTHR11697:SF230">
    <property type="entry name" value="ZINC FINGER, MYM DOMAIN CONTAINING 1"/>
    <property type="match status" value="1"/>
</dbReference>
<evidence type="ECO:0000256" key="7">
    <source>
        <dbReference type="RuleBase" id="RU004549"/>
    </source>
</evidence>
<comment type="caution">
    <text evidence="10">The sequence shown here is derived from an EMBL/GenBank/DDBJ whole genome shotgun (WGS) entry which is preliminary data.</text>
</comment>
<feature type="compositionally biased region" description="Polar residues" evidence="8">
    <location>
        <begin position="872"/>
        <end position="881"/>
    </location>
</feature>
<comment type="similarity">
    <text evidence="7">Belongs to the Aux/IAA family.</text>
</comment>
<evidence type="ECO:0000313" key="11">
    <source>
        <dbReference type="Proteomes" id="UP000467840"/>
    </source>
</evidence>
<evidence type="ECO:0000256" key="4">
    <source>
        <dbReference type="ARBA" id="ARBA00023163"/>
    </source>
</evidence>
<comment type="subcellular location">
    <subcellularLocation>
        <location evidence="1 7">Nucleus</location>
    </subcellularLocation>
</comment>
<keyword evidence="7" id="KW-0678">Repressor</keyword>
<organism evidence="10 11">
    <name type="scientific">Hevea brasiliensis</name>
    <name type="common">Para rubber tree</name>
    <name type="synonym">Siphonia brasiliensis</name>
    <dbReference type="NCBI Taxonomy" id="3981"/>
    <lineage>
        <taxon>Eukaryota</taxon>
        <taxon>Viridiplantae</taxon>
        <taxon>Streptophyta</taxon>
        <taxon>Embryophyta</taxon>
        <taxon>Tracheophyta</taxon>
        <taxon>Spermatophyta</taxon>
        <taxon>Magnoliopsida</taxon>
        <taxon>eudicotyledons</taxon>
        <taxon>Gunneridae</taxon>
        <taxon>Pentapetalae</taxon>
        <taxon>rosids</taxon>
        <taxon>fabids</taxon>
        <taxon>Malpighiales</taxon>
        <taxon>Euphorbiaceae</taxon>
        <taxon>Crotonoideae</taxon>
        <taxon>Micrandreae</taxon>
        <taxon>Hevea</taxon>
    </lineage>
</organism>
<dbReference type="InterPro" id="IPR055298">
    <property type="entry name" value="AtLOH3-like"/>
</dbReference>
<feature type="compositionally biased region" description="Polar residues" evidence="8">
    <location>
        <begin position="892"/>
        <end position="905"/>
    </location>
</feature>
<evidence type="ECO:0000256" key="5">
    <source>
        <dbReference type="ARBA" id="ARBA00023242"/>
    </source>
</evidence>
<evidence type="ECO:0000256" key="3">
    <source>
        <dbReference type="ARBA" id="ARBA00023015"/>
    </source>
</evidence>
<feature type="domain" description="PB1" evidence="9">
    <location>
        <begin position="904"/>
        <end position="939"/>
    </location>
</feature>
<keyword evidence="3 7" id="KW-0805">Transcription regulation</keyword>
<evidence type="ECO:0000256" key="8">
    <source>
        <dbReference type="SAM" id="MobiDB-lite"/>
    </source>
</evidence>
<dbReference type="GO" id="GO:0005634">
    <property type="term" value="C:nucleus"/>
    <property type="evidence" value="ECO:0007669"/>
    <property type="project" value="UniProtKB-SubCell"/>
</dbReference>
<evidence type="ECO:0000256" key="2">
    <source>
        <dbReference type="ARBA" id="ARBA00011726"/>
    </source>
</evidence>
<protein>
    <recommendedName>
        <fullName evidence="7">Auxin-responsive protein</fullName>
    </recommendedName>
</protein>
<dbReference type="AlphaFoldDB" id="A0A6A6L197"/>
<comment type="subunit">
    <text evidence="2 7">Homodimers and heterodimers.</text>
</comment>
<evidence type="ECO:0000259" key="9">
    <source>
        <dbReference type="PROSITE" id="PS51745"/>
    </source>
</evidence>
<dbReference type="PROSITE" id="PS51745">
    <property type="entry name" value="PB1"/>
    <property type="match status" value="1"/>
</dbReference>
<dbReference type="Proteomes" id="UP000467840">
    <property type="component" value="Chromosome 7"/>
</dbReference>
<dbReference type="InterPro" id="IPR053793">
    <property type="entry name" value="PB1-like"/>
</dbReference>
<dbReference type="GO" id="GO:0009734">
    <property type="term" value="P:auxin-activated signaling pathway"/>
    <property type="evidence" value="ECO:0007669"/>
    <property type="project" value="UniProtKB-UniRule"/>
</dbReference>
<dbReference type="InterPro" id="IPR033389">
    <property type="entry name" value="AUX/IAA_dom"/>
</dbReference>
<evidence type="ECO:0000256" key="1">
    <source>
        <dbReference type="ARBA" id="ARBA00004123"/>
    </source>
</evidence>
<sequence length="939" mass="107198">MNQNQHIEKVIEKQSCQQIENNCLRLKVSCDAIKWLTFQTCALRGHDESSNSKNRGNFIELIKILSSYNDKVELVVLENAPQNASYISPKVKKETLHVISNKVRDAIRDEIGDGKFCIIIDEAHDESRKEQMAIVLRFIDKDGYKISDVLARHNLSIKNIRGQGYDGASNMRGEWSGLQALFLSECPYAYYIHCFPHRLHLALVVESKEVISGHQFFSKLTLITNVVTFSSKRHDQLQANQIVEVEKLIANHEPESGKVLNKVGTIKWAGDTQWSSHLSFVRSLVIMFEATYLVLKIIITEGATYSQRGDVDYAYNVITSFEFVFILHLMKEILEITDDLCQALQRKSQDILNAMCLVSTTKMLIQKMRESGWNSLLESVKLFCEKHEIDIPNMNAHYNSGRGRTRNQRDPITFEHYFRVDVFIATIDSQLQELNVRFKEDMMELLILSSSLDRRDGFRSFRIDDVFSLANKFYSKDFSEQEKLHLRYQLEHFELDIQHDSEMQKLSTISELCQYLVKSRKSTIYLLLIAPIIHLLDILVQEDAVMLNKENYGMPVLDLLSIFLVKGNELIIFQKVIWNRVGYFMIIVMQAEPETDEVYAQITLLPEPDISKVRLLAQILHYQNPKDAQFIHFGENGDLRVGVRRLMRQRINMPSSVISSQSMHLGVLAMASHAIATGTLFIVFYKLSWSPKLSVGMRFKMSFEGEEVPERRVSPWEIEPFVATAPSNPQPVQRKSPDLSALGKWKPPTESPALSYGDSQCGWDLYPSHNFSTTAKANSLGFSGNSPHSSVSPNSMYWPNWVESVTDSFVPVIKKDYGERRQSTGNGFRLSRIQLVDNSNAEETSSLAIESGMGSDSPVVSLDAESDRHSEPSNVNWSEIPSVSCEPEKSSLRSPQELQSWQSSSRTKVHMQGIAVGRAVDLTQFECYEDLLRKLENMF</sequence>
<keyword evidence="6 7" id="KW-0927">Auxin signaling pathway</keyword>
<feature type="region of interest" description="Disordered" evidence="8">
    <location>
        <begin position="844"/>
        <end position="905"/>
    </location>
</feature>